<organism evidence="9 10">
    <name type="scientific">Thermoproteota archaeon</name>
    <dbReference type="NCBI Taxonomy" id="2056631"/>
    <lineage>
        <taxon>Archaea</taxon>
        <taxon>Thermoproteota</taxon>
    </lineage>
</organism>
<comment type="cofactor">
    <cofactor evidence="1 5">
        <name>FAD</name>
        <dbReference type="ChEBI" id="CHEBI:57692"/>
    </cofactor>
</comment>
<dbReference type="PANTHER" id="PTHR43884">
    <property type="entry name" value="ACYL-COA DEHYDROGENASE"/>
    <property type="match status" value="1"/>
</dbReference>
<evidence type="ECO:0000256" key="1">
    <source>
        <dbReference type="ARBA" id="ARBA00001974"/>
    </source>
</evidence>
<proteinExistence type="inferred from homology"/>
<comment type="similarity">
    <text evidence="2 5">Belongs to the acyl-CoA dehydrogenase family.</text>
</comment>
<dbReference type="InterPro" id="IPR009075">
    <property type="entry name" value="AcylCo_DH/oxidase_C"/>
</dbReference>
<dbReference type="Gene3D" id="2.40.110.10">
    <property type="entry name" value="Butyryl-CoA Dehydrogenase, subunit A, domain 2"/>
    <property type="match status" value="1"/>
</dbReference>
<dbReference type="Pfam" id="PF02770">
    <property type="entry name" value="Acyl-CoA_dh_M"/>
    <property type="match status" value="1"/>
</dbReference>
<dbReference type="Proteomes" id="UP000269499">
    <property type="component" value="Unassembled WGS sequence"/>
</dbReference>
<accession>A0A497F1F5</accession>
<reference evidence="9 10" key="1">
    <citation type="submission" date="2018-06" db="EMBL/GenBank/DDBJ databases">
        <title>Extensive metabolic versatility and redundancy in microbially diverse, dynamic hydrothermal sediments.</title>
        <authorList>
            <person name="Dombrowski N."/>
            <person name="Teske A."/>
            <person name="Baker B.J."/>
        </authorList>
    </citation>
    <scope>NUCLEOTIDE SEQUENCE [LARGE SCALE GENOMIC DNA]</scope>
    <source>
        <strain evidence="9">B20_G2</strain>
    </source>
</reference>
<dbReference type="PANTHER" id="PTHR43884:SF37">
    <property type="entry name" value="ACYL-COA DEHYDROGENASE"/>
    <property type="match status" value="1"/>
</dbReference>
<dbReference type="GO" id="GO:0003995">
    <property type="term" value="F:acyl-CoA dehydrogenase activity"/>
    <property type="evidence" value="ECO:0007669"/>
    <property type="project" value="TreeGrafter"/>
</dbReference>
<dbReference type="InterPro" id="IPR009100">
    <property type="entry name" value="AcylCoA_DH/oxidase_NM_dom_sf"/>
</dbReference>
<evidence type="ECO:0000313" key="9">
    <source>
        <dbReference type="EMBL" id="RLE53132.1"/>
    </source>
</evidence>
<keyword evidence="3 5" id="KW-0285">Flavoprotein</keyword>
<name>A0A497F1F5_9CREN</name>
<keyword evidence="4 5" id="KW-0274">FAD</keyword>
<evidence type="ECO:0000256" key="3">
    <source>
        <dbReference type="ARBA" id="ARBA00022630"/>
    </source>
</evidence>
<dbReference type="Pfam" id="PF00441">
    <property type="entry name" value="Acyl-CoA_dh_1"/>
    <property type="match status" value="1"/>
</dbReference>
<feature type="domain" description="Acyl-CoA oxidase/dehydrogenase middle" evidence="7">
    <location>
        <begin position="140"/>
        <end position="242"/>
    </location>
</feature>
<evidence type="ECO:0000256" key="2">
    <source>
        <dbReference type="ARBA" id="ARBA00009347"/>
    </source>
</evidence>
<dbReference type="InterPro" id="IPR013786">
    <property type="entry name" value="AcylCoA_DH/ox_N"/>
</dbReference>
<feature type="domain" description="Acyl-CoA dehydrogenase/oxidase C-terminal" evidence="6">
    <location>
        <begin position="255"/>
        <end position="414"/>
    </location>
</feature>
<keyword evidence="5" id="KW-0560">Oxidoreductase</keyword>
<gene>
    <name evidence="9" type="ORF">DRJ26_03735</name>
</gene>
<protein>
    <submittedName>
        <fullName evidence="9">Acyl-CoA dehydrogenase</fullName>
    </submittedName>
</protein>
<comment type="caution">
    <text evidence="9">The sequence shown here is derived from an EMBL/GenBank/DDBJ whole genome shotgun (WGS) entry which is preliminary data.</text>
</comment>
<evidence type="ECO:0000256" key="4">
    <source>
        <dbReference type="ARBA" id="ARBA00022827"/>
    </source>
</evidence>
<evidence type="ECO:0000256" key="5">
    <source>
        <dbReference type="RuleBase" id="RU362125"/>
    </source>
</evidence>
<dbReference type="GO" id="GO:0050660">
    <property type="term" value="F:flavin adenine dinucleotide binding"/>
    <property type="evidence" value="ECO:0007669"/>
    <property type="project" value="InterPro"/>
</dbReference>
<dbReference type="PIRSF" id="PIRSF016578">
    <property type="entry name" value="HsaA"/>
    <property type="match status" value="1"/>
</dbReference>
<dbReference type="InterPro" id="IPR036250">
    <property type="entry name" value="AcylCo_DH-like_C"/>
</dbReference>
<dbReference type="InterPro" id="IPR006091">
    <property type="entry name" value="Acyl-CoA_Oxase/DH_mid-dom"/>
</dbReference>
<evidence type="ECO:0000313" key="10">
    <source>
        <dbReference type="Proteomes" id="UP000269499"/>
    </source>
</evidence>
<sequence length="424" mass="47309">MSELPITYAKDPVVEFSEEEKLFREVVREFCQRYIAPKWVEIDEKASKDPMEIPLDLIKKMGEQGLFAIPCDPKYGGQGGTYTMAVIAVDEIAYADPSVAIAVYALLNNGWPFALQQFGKEEVCEEIIPEVAKGNAFFGIATTEPQGGSDIAGIKMTATKKDGVYVFNGEKAFISGVGEVMKLPWGGGWFLVARTGGPGHRGLSAFAFLAKKNGKEKPGFHPTIYPDIGRHGLTTGGFICENFELEEKYLLGEENRGFYHVMEGFNLARIVVAAACIGATRWLLEQAAQWFKQRRLFGGRYISSFQGVNFKFAELYARFEAAKYFVYRAARLADKIYIEKDPTLNPKDLNVPVAMAKMWAPETAVDIAEEVMKWHGAFAYTKECPVYRAWLGLFSYVIGAEGAQNIMRYIIARDTIGSQYVRPS</sequence>
<evidence type="ECO:0000259" key="7">
    <source>
        <dbReference type="Pfam" id="PF02770"/>
    </source>
</evidence>
<dbReference type="Pfam" id="PF02771">
    <property type="entry name" value="Acyl-CoA_dh_N"/>
    <property type="match status" value="1"/>
</dbReference>
<dbReference type="EMBL" id="QMRA01000080">
    <property type="protein sequence ID" value="RLE53132.1"/>
    <property type="molecule type" value="Genomic_DNA"/>
</dbReference>
<feature type="domain" description="Acyl-CoA dehydrogenase/oxidase N-terminal" evidence="8">
    <location>
        <begin position="17"/>
        <end position="134"/>
    </location>
</feature>
<dbReference type="SUPFAM" id="SSF47203">
    <property type="entry name" value="Acyl-CoA dehydrogenase C-terminal domain-like"/>
    <property type="match status" value="1"/>
</dbReference>
<dbReference type="InterPro" id="IPR037069">
    <property type="entry name" value="AcylCoA_DH/ox_N_sf"/>
</dbReference>
<dbReference type="Gene3D" id="1.20.140.10">
    <property type="entry name" value="Butyryl-CoA Dehydrogenase, subunit A, domain 3"/>
    <property type="match status" value="1"/>
</dbReference>
<dbReference type="AlphaFoldDB" id="A0A497F1F5"/>
<dbReference type="InterPro" id="IPR046373">
    <property type="entry name" value="Acyl-CoA_Oxase/DH_mid-dom_sf"/>
</dbReference>
<dbReference type="Gene3D" id="1.10.540.10">
    <property type="entry name" value="Acyl-CoA dehydrogenase/oxidase, N-terminal domain"/>
    <property type="match status" value="1"/>
</dbReference>
<evidence type="ECO:0000259" key="6">
    <source>
        <dbReference type="Pfam" id="PF00441"/>
    </source>
</evidence>
<evidence type="ECO:0000259" key="8">
    <source>
        <dbReference type="Pfam" id="PF02771"/>
    </source>
</evidence>
<dbReference type="SUPFAM" id="SSF56645">
    <property type="entry name" value="Acyl-CoA dehydrogenase NM domain-like"/>
    <property type="match status" value="1"/>
</dbReference>